<dbReference type="GO" id="GO:0016020">
    <property type="term" value="C:membrane"/>
    <property type="evidence" value="ECO:0007669"/>
    <property type="project" value="UniProtKB-SubCell"/>
</dbReference>
<keyword evidence="7" id="KW-1185">Reference proteome</keyword>
<gene>
    <name evidence="6" type="ORF">ACJMK2_011485</name>
</gene>
<evidence type="ECO:0000256" key="2">
    <source>
        <dbReference type="ARBA" id="ARBA00022692"/>
    </source>
</evidence>
<keyword evidence="4 5" id="KW-0472">Membrane</keyword>
<dbReference type="Proteomes" id="UP001634394">
    <property type="component" value="Unassembled WGS sequence"/>
</dbReference>
<dbReference type="Pfam" id="PF13903">
    <property type="entry name" value="Claudin_2"/>
    <property type="match status" value="1"/>
</dbReference>
<dbReference type="EMBL" id="JBJQND010000013">
    <property type="protein sequence ID" value="KAL3856765.1"/>
    <property type="molecule type" value="Genomic_DNA"/>
</dbReference>
<evidence type="ECO:0000256" key="4">
    <source>
        <dbReference type="ARBA" id="ARBA00023136"/>
    </source>
</evidence>
<dbReference type="PANTHER" id="PTHR10671:SF82">
    <property type="entry name" value="GH19567P"/>
    <property type="match status" value="1"/>
</dbReference>
<feature type="transmembrane region" description="Helical" evidence="5">
    <location>
        <begin position="262"/>
        <end position="287"/>
    </location>
</feature>
<dbReference type="AlphaFoldDB" id="A0ABD3V8A0"/>
<dbReference type="InterPro" id="IPR050579">
    <property type="entry name" value="PMP-22/EMP/MP20-like"/>
</dbReference>
<evidence type="ECO:0000313" key="7">
    <source>
        <dbReference type="Proteomes" id="UP001634394"/>
    </source>
</evidence>
<organism evidence="6 7">
    <name type="scientific">Sinanodonta woodiana</name>
    <name type="common">Chinese pond mussel</name>
    <name type="synonym">Anodonta woodiana</name>
    <dbReference type="NCBI Taxonomy" id="1069815"/>
    <lineage>
        <taxon>Eukaryota</taxon>
        <taxon>Metazoa</taxon>
        <taxon>Spiralia</taxon>
        <taxon>Lophotrochozoa</taxon>
        <taxon>Mollusca</taxon>
        <taxon>Bivalvia</taxon>
        <taxon>Autobranchia</taxon>
        <taxon>Heteroconchia</taxon>
        <taxon>Palaeoheterodonta</taxon>
        <taxon>Unionida</taxon>
        <taxon>Unionoidea</taxon>
        <taxon>Unionidae</taxon>
        <taxon>Unioninae</taxon>
        <taxon>Sinanodonta</taxon>
    </lineage>
</organism>
<comment type="caution">
    <text evidence="6">The sequence shown here is derived from an EMBL/GenBank/DDBJ whole genome shotgun (WGS) entry which is preliminary data.</text>
</comment>
<sequence length="327" mass="37201">MVQICDYSSLIFAGNITVLLILALATDYWEYRSFDKDKVIQEVSEMNDTFILEPTDTKSYFQIRYICSRKADSGQRLGLTLSESLYHPPIFVKIYRESVNITSDPPKTPGGSLPYVQYEMEIFLQYGNLFRDCDDLESDVMFRIGLQKKRKNKCVYFHLTADKSDVYRYAPALHHLEGAACACALLCIVAMVIGLLLGGYGLFSYNSCLKSFQMASCLSLTAGYLLTLGIALFHGKCSILKKIEILPGIDLPLKRVLNDSRIYSYGWSFSLAWICVFFCYTSSYVWLCKSQGSRRIRIAARNKRQTDQKNVGKRGYTQCLHKDTTAL</sequence>
<evidence type="ECO:0000256" key="3">
    <source>
        <dbReference type="ARBA" id="ARBA00022989"/>
    </source>
</evidence>
<accession>A0ABD3V8A0</accession>
<dbReference type="InterPro" id="IPR004031">
    <property type="entry name" value="PMP22/EMP/MP20/Claudin"/>
</dbReference>
<feature type="transmembrane region" description="Helical" evidence="5">
    <location>
        <begin position="212"/>
        <end position="233"/>
    </location>
</feature>
<evidence type="ECO:0000256" key="1">
    <source>
        <dbReference type="ARBA" id="ARBA00004141"/>
    </source>
</evidence>
<keyword evidence="2 5" id="KW-0812">Transmembrane</keyword>
<name>A0ABD3V8A0_SINWO</name>
<keyword evidence="3 5" id="KW-1133">Transmembrane helix</keyword>
<feature type="transmembrane region" description="Helical" evidence="5">
    <location>
        <begin position="12"/>
        <end position="29"/>
    </location>
</feature>
<evidence type="ECO:0000313" key="6">
    <source>
        <dbReference type="EMBL" id="KAL3856765.1"/>
    </source>
</evidence>
<proteinExistence type="predicted"/>
<dbReference type="PANTHER" id="PTHR10671">
    <property type="entry name" value="EPITHELIAL MEMBRANE PROTEIN-RELATED"/>
    <property type="match status" value="1"/>
</dbReference>
<dbReference type="Gene3D" id="1.20.140.150">
    <property type="match status" value="1"/>
</dbReference>
<protein>
    <submittedName>
        <fullName evidence="6">Uncharacterized protein</fullName>
    </submittedName>
</protein>
<feature type="transmembrane region" description="Helical" evidence="5">
    <location>
        <begin position="178"/>
        <end position="200"/>
    </location>
</feature>
<comment type="subcellular location">
    <subcellularLocation>
        <location evidence="1">Membrane</location>
        <topology evidence="1">Multi-pass membrane protein</topology>
    </subcellularLocation>
</comment>
<reference evidence="6 7" key="1">
    <citation type="submission" date="2024-11" db="EMBL/GenBank/DDBJ databases">
        <title>Chromosome-level genome assembly of the freshwater bivalve Anodonta woodiana.</title>
        <authorList>
            <person name="Chen X."/>
        </authorList>
    </citation>
    <scope>NUCLEOTIDE SEQUENCE [LARGE SCALE GENOMIC DNA]</scope>
    <source>
        <strain evidence="6">MN2024</strain>
        <tissue evidence="6">Gills</tissue>
    </source>
</reference>
<evidence type="ECO:0000256" key="5">
    <source>
        <dbReference type="SAM" id="Phobius"/>
    </source>
</evidence>